<proteinExistence type="predicted"/>
<accession>A0A8J8G808</accession>
<evidence type="ECO:0000256" key="1">
    <source>
        <dbReference type="SAM" id="SignalP"/>
    </source>
</evidence>
<keyword evidence="1" id="KW-0732">Signal</keyword>
<feature type="signal peptide" evidence="1">
    <location>
        <begin position="1"/>
        <end position="18"/>
    </location>
</feature>
<reference evidence="2" key="1">
    <citation type="submission" date="2020-05" db="EMBL/GenBank/DDBJ databases">
        <title>Genomic Encyclopedia of Type Strains, Phase IV (KMG-V): Genome sequencing to study the core and pangenomes of soil and plant-associated prokaryotes.</title>
        <authorList>
            <person name="Whitman W."/>
        </authorList>
    </citation>
    <scope>NUCLEOTIDE SEQUENCE</scope>
    <source>
        <strain evidence="2">16F</strain>
    </source>
</reference>
<gene>
    <name evidence="2" type="ORF">HNQ03_002265</name>
</gene>
<name>A0A8J8G808_9FLAO</name>
<keyword evidence="3" id="KW-1185">Reference proteome</keyword>
<evidence type="ECO:0000313" key="2">
    <source>
        <dbReference type="EMBL" id="NRS93178.1"/>
    </source>
</evidence>
<organism evidence="2 3">
    <name type="scientific">Frigoriflavimonas asaccharolytica</name>
    <dbReference type="NCBI Taxonomy" id="2735899"/>
    <lineage>
        <taxon>Bacteria</taxon>
        <taxon>Pseudomonadati</taxon>
        <taxon>Bacteroidota</taxon>
        <taxon>Flavobacteriia</taxon>
        <taxon>Flavobacteriales</taxon>
        <taxon>Weeksellaceae</taxon>
        <taxon>Frigoriflavimonas</taxon>
    </lineage>
</organism>
<feature type="chain" id="PRO_5035257069" evidence="1">
    <location>
        <begin position="19"/>
        <end position="186"/>
    </location>
</feature>
<dbReference type="RefSeq" id="WP_173779755.1">
    <property type="nucleotide sequence ID" value="NZ_JABSNO010000017.1"/>
</dbReference>
<protein>
    <submittedName>
        <fullName evidence="2">Uncharacterized protein</fullName>
    </submittedName>
</protein>
<comment type="caution">
    <text evidence="2">The sequence shown here is derived from an EMBL/GenBank/DDBJ whole genome shotgun (WGS) entry which is preliminary data.</text>
</comment>
<dbReference type="EMBL" id="JABSNO010000017">
    <property type="protein sequence ID" value="NRS93178.1"/>
    <property type="molecule type" value="Genomic_DNA"/>
</dbReference>
<sequence length="186" mass="19369">MKKIIATLFLAIISGANAQVVIGGPTGSATINTSVLLDFATGLNKGIILPYVRTIPTAPTEGTILLDASIPLTSRVKYYAGTVKGWVDLSGQNANLNSSTVLANFATEQPASITELANSKAIIGATSSSADGVLVLESTTKAMILPIVADVQNILSPSPGMMVYVNKAGAKRLAVYNGSKWSFWKP</sequence>
<dbReference type="Proteomes" id="UP000610746">
    <property type="component" value="Unassembled WGS sequence"/>
</dbReference>
<dbReference type="AlphaFoldDB" id="A0A8J8G808"/>
<evidence type="ECO:0000313" key="3">
    <source>
        <dbReference type="Proteomes" id="UP000610746"/>
    </source>
</evidence>